<sequence>MQAEQIAKALGNAKRVGKGWLASCPLPTHGQGHGDKNPSLSISDGDDGKPLFKCHSGCDQHELFHAIRDYGLLPEIEKRDPLASIKPLPTLTPQVLEHEWVYVDEDGEPLFVKQRFKTGTAKGKDYRQMRCVKQPDGTHARFPGFKDTRLVPYRFPELLNAKTAGRTIFLTEGEKAADALVSIGVIATSAHAGSGSWPEEITQYFAGAVVIMVPDNDLAGWKYAHKVAAALVPVVKSLRILDLPVEAATDDAWEWVNVLGGTRQELVQLAKVSPLVTSADDVTVPARLVAAQEVVAPEQPQTPAGNVHQETDKTYKPFKIESWQSVKDEPVNWLIEGVIPEKSFVALYGPPASFKSFIAMDIAECIASGRPWLGKEINGTGPVLYIAGEGHGGIGARIAAIKQHHNTPDEAQVYVVRSQINLRSSVEDFTALIVAIDELVQGLGVDLRMIVIDTLARAFGGGNENSSDDMGAFIQATGKIQNRYKCSLMLLHHAGKDTTKGLRGHSSLLGAVDTQMEIIRFPQTREGLILMSKQKDGEDGQNYGFEAIEVELPLREGEMSTSKSLAIKHRETISGEMEKARKGQETKEPPDVTDKGIFASYALKALFMAMTTKSRRVPAINDQLVVTREDWKEAVNELRRRNDQEALSKRQGDDGARTFGEKLVARGIGGTYDTKEVIFVWLNQATMLKLQADPGFGGGEEHFPQKEV</sequence>
<organism evidence="1">
    <name type="scientific">uncultured Caudovirales phage</name>
    <dbReference type="NCBI Taxonomy" id="2100421"/>
    <lineage>
        <taxon>Viruses</taxon>
        <taxon>Duplodnaviria</taxon>
        <taxon>Heunggongvirae</taxon>
        <taxon>Uroviricota</taxon>
        <taxon>Caudoviricetes</taxon>
        <taxon>Peduoviridae</taxon>
        <taxon>Maltschvirus</taxon>
        <taxon>Maltschvirus maltsch</taxon>
    </lineage>
</organism>
<dbReference type="Pfam" id="PF13481">
    <property type="entry name" value="AAA_25"/>
    <property type="match status" value="1"/>
</dbReference>
<evidence type="ECO:0000313" key="1">
    <source>
        <dbReference type="EMBL" id="CAB4178227.1"/>
    </source>
</evidence>
<accession>A0A6J5Q778</accession>
<proteinExistence type="predicted"/>
<dbReference type="InterPro" id="IPR027417">
    <property type="entry name" value="P-loop_NTPase"/>
</dbReference>
<name>A0A6J5Q778_9CAUD</name>
<dbReference type="InterPro" id="IPR036977">
    <property type="entry name" value="DNA_primase_Znf_CHC2"/>
</dbReference>
<reference evidence="1" key="1">
    <citation type="submission" date="2020-05" db="EMBL/GenBank/DDBJ databases">
        <authorList>
            <person name="Chiriac C."/>
            <person name="Salcher M."/>
            <person name="Ghai R."/>
            <person name="Kavagutti S V."/>
        </authorList>
    </citation>
    <scope>NUCLEOTIDE SEQUENCE</scope>
</reference>
<dbReference type="GO" id="GO:0008270">
    <property type="term" value="F:zinc ion binding"/>
    <property type="evidence" value="ECO:0007669"/>
    <property type="project" value="InterPro"/>
</dbReference>
<dbReference type="GO" id="GO:0003677">
    <property type="term" value="F:DNA binding"/>
    <property type="evidence" value="ECO:0007669"/>
    <property type="project" value="InterPro"/>
</dbReference>
<dbReference type="Gene3D" id="3.40.50.300">
    <property type="entry name" value="P-loop containing nucleotide triphosphate hydrolases"/>
    <property type="match status" value="1"/>
</dbReference>
<protein>
    <submittedName>
        <fullName evidence="1">Archaeal primase DnaG/twinkle, TOPRIM domain</fullName>
    </submittedName>
</protein>
<dbReference type="SUPFAM" id="SSF52540">
    <property type="entry name" value="P-loop containing nucleoside triphosphate hydrolases"/>
    <property type="match status" value="1"/>
</dbReference>
<dbReference type="InterPro" id="IPR034154">
    <property type="entry name" value="TOPRIM_DnaG/twinkle"/>
</dbReference>
<dbReference type="Gene3D" id="3.90.580.10">
    <property type="entry name" value="Zinc finger, CHC2-type domain"/>
    <property type="match status" value="1"/>
</dbReference>
<dbReference type="GO" id="GO:0006260">
    <property type="term" value="P:DNA replication"/>
    <property type="evidence" value="ECO:0007669"/>
    <property type="project" value="InterPro"/>
</dbReference>
<dbReference type="CDD" id="cd01029">
    <property type="entry name" value="TOPRIM_primases"/>
    <property type="match status" value="1"/>
</dbReference>
<dbReference type="EMBL" id="LR796963">
    <property type="protein sequence ID" value="CAB4178227.1"/>
    <property type="molecule type" value="Genomic_DNA"/>
</dbReference>
<gene>
    <name evidence="1" type="ORF">UFOVP1016_47</name>
</gene>